<dbReference type="Gene3D" id="3.40.50.720">
    <property type="entry name" value="NAD(P)-binding Rossmann-like Domain"/>
    <property type="match status" value="1"/>
</dbReference>
<evidence type="ECO:0000313" key="4">
    <source>
        <dbReference type="EMBL" id="SCO78484.1"/>
    </source>
</evidence>
<dbReference type="VEuPathDB" id="FungiDB:FOIG_01836"/>
<accession>A0A2H3T1C4</accession>
<protein>
    <submittedName>
        <fullName evidence="4">Related to enoyl-[acyl-carrier-protein] reductase 1</fullName>
    </submittedName>
</protein>
<dbReference type="EMBL" id="FMJY01000002">
    <property type="protein sequence ID" value="SCO78484.1"/>
    <property type="molecule type" value="Genomic_DNA"/>
</dbReference>
<dbReference type="InterPro" id="IPR051122">
    <property type="entry name" value="SDR_DHRS6-like"/>
</dbReference>
<dbReference type="PANTHER" id="PTHR43477:SF1">
    <property type="entry name" value="DIHYDROANTICAPSIN 7-DEHYDROGENASE"/>
    <property type="match status" value="1"/>
</dbReference>
<dbReference type="VEuPathDB" id="FungiDB:FOXG_07141"/>
<keyword evidence="3" id="KW-0560">Oxidoreductase</keyword>
<dbReference type="VEuPathDB" id="FungiDB:FOMG_10955"/>
<keyword evidence="2" id="KW-0521">NADP</keyword>
<dbReference type="Proteomes" id="UP000219369">
    <property type="component" value="Unassembled WGS sequence"/>
</dbReference>
<dbReference type="Pfam" id="PF23441">
    <property type="entry name" value="SDR"/>
    <property type="match status" value="1"/>
</dbReference>
<dbReference type="VEuPathDB" id="FungiDB:FOXG_07140"/>
<evidence type="ECO:0000313" key="5">
    <source>
        <dbReference type="Proteomes" id="UP000219369"/>
    </source>
</evidence>
<dbReference type="PRINTS" id="PR00081">
    <property type="entry name" value="GDHRDH"/>
</dbReference>
<name>A0A2H3T1C4_FUSOX</name>
<reference evidence="5" key="1">
    <citation type="submission" date="2016-09" db="EMBL/GenBank/DDBJ databases">
        <authorList>
            <person name="Guldener U."/>
        </authorList>
    </citation>
    <scope>NUCLEOTIDE SEQUENCE [LARGE SCALE GENOMIC DNA]</scope>
    <source>
        <strain evidence="5">V64-1</strain>
    </source>
</reference>
<dbReference type="InterPro" id="IPR002347">
    <property type="entry name" value="SDR_fam"/>
</dbReference>
<dbReference type="InterPro" id="IPR057571">
    <property type="entry name" value="SDR_PhqE-like"/>
</dbReference>
<sequence>MPPIRDQTILVIGGSSGIGYGVADRCLAEGAKVVIASSNLPHVQQSVSKLQQKYPDANISGQGCDLSPACVEENLKKLFESVTPLDHIVYTAGDPLSIMPIPQINLGAVHKAGHVRFAVPLLLSKFAQRHLKPTYQSSLTLTSGAGGDKPFPGWSLVAGYLSGLQGVTRNLALDLQPLRVNLVSPGAVETPLHGPGGVPDEMKAHTTLGKAGLPEEVAEAYLYFMKDTNATGSCIDTNGGSFLV</sequence>
<dbReference type="OrthoDB" id="294295at2759"/>
<comment type="similarity">
    <text evidence="1">Belongs to the short-chain dehydrogenases/reductases (SDR) family.</text>
</comment>
<evidence type="ECO:0000256" key="2">
    <source>
        <dbReference type="ARBA" id="ARBA00022857"/>
    </source>
</evidence>
<dbReference type="VEuPathDB" id="FungiDB:FOZG_09248"/>
<dbReference type="PANTHER" id="PTHR43477">
    <property type="entry name" value="DIHYDROANTICAPSIN 7-DEHYDROGENASE"/>
    <property type="match status" value="1"/>
</dbReference>
<dbReference type="VEuPathDB" id="FungiDB:FOC1_g10000356"/>
<evidence type="ECO:0000256" key="1">
    <source>
        <dbReference type="ARBA" id="ARBA00006484"/>
    </source>
</evidence>
<gene>
    <name evidence="4" type="ORF">FRV6_02697</name>
</gene>
<organism evidence="4 5">
    <name type="scientific">Fusarium oxysporum</name>
    <name type="common">Fusarium vascular wilt</name>
    <dbReference type="NCBI Taxonomy" id="5507"/>
    <lineage>
        <taxon>Eukaryota</taxon>
        <taxon>Fungi</taxon>
        <taxon>Dikarya</taxon>
        <taxon>Ascomycota</taxon>
        <taxon>Pezizomycotina</taxon>
        <taxon>Sordariomycetes</taxon>
        <taxon>Hypocreomycetidae</taxon>
        <taxon>Hypocreales</taxon>
        <taxon>Nectriaceae</taxon>
        <taxon>Fusarium</taxon>
        <taxon>Fusarium oxysporum species complex</taxon>
    </lineage>
</organism>
<dbReference type="GO" id="GO:0016491">
    <property type="term" value="F:oxidoreductase activity"/>
    <property type="evidence" value="ECO:0007669"/>
    <property type="project" value="UniProtKB-KW"/>
</dbReference>
<dbReference type="AlphaFoldDB" id="A0A2H3T1C4"/>
<dbReference type="VEuPathDB" id="FungiDB:HZS61_011098"/>
<dbReference type="SUPFAM" id="SSF51735">
    <property type="entry name" value="NAD(P)-binding Rossmann-fold domains"/>
    <property type="match status" value="1"/>
</dbReference>
<dbReference type="InterPro" id="IPR036291">
    <property type="entry name" value="NAD(P)-bd_dom_sf"/>
</dbReference>
<evidence type="ECO:0000256" key="3">
    <source>
        <dbReference type="ARBA" id="ARBA00023002"/>
    </source>
</evidence>
<proteinExistence type="inferred from homology"/>